<reference evidence="7" key="1">
    <citation type="submission" date="2025-08" db="UniProtKB">
        <authorList>
            <consortium name="RefSeq"/>
        </authorList>
    </citation>
    <scope>IDENTIFICATION</scope>
    <source>
        <tissue evidence="7">Liver</tissue>
    </source>
</reference>
<proteinExistence type="inferred from homology"/>
<dbReference type="PANTHER" id="PTHR21226:SF8">
    <property type="entry name" value="ABPA10-RELATED"/>
    <property type="match status" value="1"/>
</dbReference>
<dbReference type="InterPro" id="IPR053723">
    <property type="entry name" value="Secretoglobin_Domain_sf"/>
</dbReference>
<dbReference type="InterPro" id="IPR016126">
    <property type="entry name" value="Secretoglobin"/>
</dbReference>
<dbReference type="SMART" id="SM00096">
    <property type="entry name" value="UTG"/>
    <property type="match status" value="1"/>
</dbReference>
<organism evidence="6 7">
    <name type="scientific">Mesocricetus auratus</name>
    <name type="common">Golden hamster</name>
    <dbReference type="NCBI Taxonomy" id="10036"/>
    <lineage>
        <taxon>Eukaryota</taxon>
        <taxon>Metazoa</taxon>
        <taxon>Chordata</taxon>
        <taxon>Craniata</taxon>
        <taxon>Vertebrata</taxon>
        <taxon>Euteleostomi</taxon>
        <taxon>Mammalia</taxon>
        <taxon>Eutheria</taxon>
        <taxon>Euarchontoglires</taxon>
        <taxon>Glires</taxon>
        <taxon>Rodentia</taxon>
        <taxon>Myomorpha</taxon>
        <taxon>Muroidea</taxon>
        <taxon>Cricetidae</taxon>
        <taxon>Cricetinae</taxon>
        <taxon>Mesocricetus</taxon>
    </lineage>
</organism>
<evidence type="ECO:0000256" key="1">
    <source>
        <dbReference type="ARBA" id="ARBA00004613"/>
    </source>
</evidence>
<dbReference type="RefSeq" id="XP_040591419.1">
    <property type="nucleotide sequence ID" value="XM_040735485.1"/>
</dbReference>
<gene>
    <name evidence="7" type="primary">LOC121135992</name>
</gene>
<keyword evidence="3" id="KW-0964">Secreted</keyword>
<protein>
    <submittedName>
        <fullName evidence="7">Major allergen I polypeptide chain 1-like</fullName>
    </submittedName>
</protein>
<dbReference type="Pfam" id="PF01099">
    <property type="entry name" value="Uteroglobin"/>
    <property type="match status" value="1"/>
</dbReference>
<evidence type="ECO:0000256" key="2">
    <source>
        <dbReference type="ARBA" id="ARBA00008650"/>
    </source>
</evidence>
<dbReference type="SUPFAM" id="SSF48201">
    <property type="entry name" value="Uteroglobin-like"/>
    <property type="match status" value="1"/>
</dbReference>
<dbReference type="InterPro" id="IPR006178">
    <property type="entry name" value="CH1-like"/>
</dbReference>
<evidence type="ECO:0000256" key="5">
    <source>
        <dbReference type="SAM" id="SignalP"/>
    </source>
</evidence>
<dbReference type="GeneID" id="121135992"/>
<dbReference type="PROSITE" id="PS51311">
    <property type="entry name" value="SCGB"/>
    <property type="match status" value="1"/>
</dbReference>
<evidence type="ECO:0000256" key="4">
    <source>
        <dbReference type="ARBA" id="ARBA00022729"/>
    </source>
</evidence>
<dbReference type="PRINTS" id="PR00827">
    <property type="entry name" value="FELALLERGEN"/>
</dbReference>
<feature type="chain" id="PRO_5045866162" evidence="5">
    <location>
        <begin position="20"/>
        <end position="93"/>
    </location>
</feature>
<sequence length="93" mass="10044">MKLAGALVLLGAALLLTSGGDCGICPAIKEKVELFLGPSVEAYVDFVKKYKGDNATLENAENMKNCADTKLTEEDKESVRSLLAKIEASKYCW</sequence>
<dbReference type="Proteomes" id="UP000886700">
    <property type="component" value="Unplaced"/>
</dbReference>
<feature type="signal peptide" evidence="5">
    <location>
        <begin position="1"/>
        <end position="19"/>
    </location>
</feature>
<evidence type="ECO:0000313" key="6">
    <source>
        <dbReference type="Proteomes" id="UP000886700"/>
    </source>
</evidence>
<evidence type="ECO:0000313" key="7">
    <source>
        <dbReference type="RefSeq" id="XP_040591419.1"/>
    </source>
</evidence>
<keyword evidence="4 5" id="KW-0732">Signal</keyword>
<comment type="subcellular location">
    <subcellularLocation>
        <location evidence="1">Secreted</location>
    </subcellularLocation>
</comment>
<keyword evidence="6" id="KW-1185">Reference proteome</keyword>
<dbReference type="PANTHER" id="PTHR21226">
    <property type="entry name" value="ABPA10-RELATED"/>
    <property type="match status" value="1"/>
</dbReference>
<accession>A0ABM2WKU9</accession>
<dbReference type="InterPro" id="IPR035960">
    <property type="entry name" value="Secretoglobin_sf"/>
</dbReference>
<dbReference type="CDD" id="cd00633">
    <property type="entry name" value="Secretoglobin"/>
    <property type="match status" value="1"/>
</dbReference>
<evidence type="ECO:0000256" key="3">
    <source>
        <dbReference type="ARBA" id="ARBA00022525"/>
    </source>
</evidence>
<comment type="similarity">
    <text evidence="2">Belongs to the secretoglobin family.</text>
</comment>
<dbReference type="Gene3D" id="1.20.920.50">
    <property type="match status" value="1"/>
</dbReference>
<name>A0ABM2WKU9_MESAU</name>